<gene>
    <name evidence="3" type="ORF">BD410DRAFT_902498</name>
</gene>
<dbReference type="VEuPathDB" id="FungiDB:BD410DRAFT_902498"/>
<dbReference type="PANTHER" id="PTHR28094:SF1">
    <property type="entry name" value="MEIOTICALLY UP-REGULATED GENE 113 PROTEIN"/>
    <property type="match status" value="1"/>
</dbReference>
<sequence>MVSKTITRFTVSPQPPTVTRSCFCLSMSFYEQILPNRRDIGLPRASSPKYYAPRPNPYMHTQKLSSISGHAHYGHPDRHLPLLAPHPHVEIVPAFTQSEVVCNKGLTSTREKMYLYRLSEHAPAMPNISDDHSTSQLEVRRSAASSNNMGFHHSNLTEQSTNATSDNYSPSSAIGPTSHLGVSPTPKWDNSVISRSPNRQTLECRGKCSPERRCQQCPAITEKSNASFGSNHFDNRNNVKCKGGYLNGVQCLESTSGYVAPWNSSDLNQNEAHSAAHPAPNEKYPLPIPCLLTGENFLNNKAHDGQVRPLWSLAPPTKTVPVLVKSAQSLDLGKEHIQSTCRKNAIPCKGAKVNLSNPTSDGNCPRSPIGTTRHLGVSHDPKPAISALKKALVGRSLQCSGTVVSGRQCLRRSAGSELSDVWYCYTHKPDNVQCSGTTLKGNQCLRKTPNYPAPWYCWQHLKQSKSAAPAVVKVKSPPFSSHTVTGENTLNSARRPQPRRKQAGRLSLPPHIEGFIPKFFSDEKKAKIRAKMEQPLTDPDGPGLVYVFEITDPDAPIDDFIHLKIGMTIDVMNRLKTWRRDCRPLQFSWTGDWKVSYRRHIERLVHLELDGLVEYFEERYISAHDRYEGRINSGPCVCGTKHKEIFSFRRSEIHRLTLGTRYEGTDGWTGIVKGMVQRWERYAEKYSV</sequence>
<evidence type="ECO:0000313" key="4">
    <source>
        <dbReference type="Proteomes" id="UP000294933"/>
    </source>
</evidence>
<dbReference type="OrthoDB" id="2417614at2759"/>
<evidence type="ECO:0000259" key="2">
    <source>
        <dbReference type="Pfam" id="PF10544"/>
    </source>
</evidence>
<evidence type="ECO:0000256" key="1">
    <source>
        <dbReference type="SAM" id="MobiDB-lite"/>
    </source>
</evidence>
<dbReference type="InterPro" id="IPR018306">
    <property type="entry name" value="Phage_T5_Orf172_DNA-bd"/>
</dbReference>
<dbReference type="InterPro" id="IPR053006">
    <property type="entry name" value="Meiosis_regulatory"/>
</dbReference>
<feature type="compositionally biased region" description="Polar residues" evidence="1">
    <location>
        <begin position="479"/>
        <end position="494"/>
    </location>
</feature>
<feature type="region of interest" description="Disordered" evidence="1">
    <location>
        <begin position="479"/>
        <end position="504"/>
    </location>
</feature>
<dbReference type="Proteomes" id="UP000294933">
    <property type="component" value="Unassembled WGS sequence"/>
</dbReference>
<dbReference type="EMBL" id="ML170269">
    <property type="protein sequence ID" value="TDL15599.1"/>
    <property type="molecule type" value="Genomic_DNA"/>
</dbReference>
<accession>A0A4Y7PLZ3</accession>
<protein>
    <recommendedName>
        <fullName evidence="2">Bacteriophage T5 Orf172 DNA-binding domain-containing protein</fullName>
    </recommendedName>
</protein>
<proteinExistence type="predicted"/>
<feature type="compositionally biased region" description="Polar residues" evidence="1">
    <location>
        <begin position="147"/>
        <end position="175"/>
    </location>
</feature>
<name>A0A4Y7PLZ3_9AGAM</name>
<reference evidence="3 4" key="1">
    <citation type="submission" date="2018-06" db="EMBL/GenBank/DDBJ databases">
        <title>A transcriptomic atlas of mushroom development highlights an independent origin of complex multicellularity.</title>
        <authorList>
            <consortium name="DOE Joint Genome Institute"/>
            <person name="Krizsan K."/>
            <person name="Almasi E."/>
            <person name="Merenyi Z."/>
            <person name="Sahu N."/>
            <person name="Viragh M."/>
            <person name="Koszo T."/>
            <person name="Mondo S."/>
            <person name="Kiss B."/>
            <person name="Balint B."/>
            <person name="Kues U."/>
            <person name="Barry K."/>
            <person name="Hegedus J.C."/>
            <person name="Henrissat B."/>
            <person name="Johnson J."/>
            <person name="Lipzen A."/>
            <person name="Ohm R."/>
            <person name="Nagy I."/>
            <person name="Pangilinan J."/>
            <person name="Yan J."/>
            <person name="Xiong Y."/>
            <person name="Grigoriev I.V."/>
            <person name="Hibbett D.S."/>
            <person name="Nagy L.G."/>
        </authorList>
    </citation>
    <scope>NUCLEOTIDE SEQUENCE [LARGE SCALE GENOMIC DNA]</scope>
    <source>
        <strain evidence="3 4">SZMC22713</strain>
    </source>
</reference>
<evidence type="ECO:0000313" key="3">
    <source>
        <dbReference type="EMBL" id="TDL15599.1"/>
    </source>
</evidence>
<dbReference type="PANTHER" id="PTHR28094">
    <property type="entry name" value="MEIOTICALLY UP-REGULATED GENE 113 PROTEIN"/>
    <property type="match status" value="1"/>
</dbReference>
<keyword evidence="4" id="KW-1185">Reference proteome</keyword>
<feature type="domain" description="Bacteriophage T5 Orf172 DNA-binding" evidence="2">
    <location>
        <begin position="543"/>
        <end position="611"/>
    </location>
</feature>
<dbReference type="STRING" id="50990.A0A4Y7PLZ3"/>
<organism evidence="3 4">
    <name type="scientific">Rickenella mellea</name>
    <dbReference type="NCBI Taxonomy" id="50990"/>
    <lineage>
        <taxon>Eukaryota</taxon>
        <taxon>Fungi</taxon>
        <taxon>Dikarya</taxon>
        <taxon>Basidiomycota</taxon>
        <taxon>Agaricomycotina</taxon>
        <taxon>Agaricomycetes</taxon>
        <taxon>Hymenochaetales</taxon>
        <taxon>Rickenellaceae</taxon>
        <taxon>Rickenella</taxon>
    </lineage>
</organism>
<feature type="region of interest" description="Disordered" evidence="1">
    <location>
        <begin position="147"/>
        <end position="194"/>
    </location>
</feature>
<dbReference type="Pfam" id="PF10544">
    <property type="entry name" value="T5orf172"/>
    <property type="match status" value="1"/>
</dbReference>
<dbReference type="AlphaFoldDB" id="A0A4Y7PLZ3"/>